<keyword evidence="5 6" id="KW-0472">Membrane</keyword>
<feature type="domain" description="Type II secretion system protein GspF" evidence="7">
    <location>
        <begin position="139"/>
        <end position="263"/>
    </location>
</feature>
<evidence type="ECO:0000259" key="7">
    <source>
        <dbReference type="Pfam" id="PF00482"/>
    </source>
</evidence>
<dbReference type="OrthoDB" id="1729846at2"/>
<evidence type="ECO:0000256" key="5">
    <source>
        <dbReference type="ARBA" id="ARBA00023136"/>
    </source>
</evidence>
<evidence type="ECO:0000256" key="3">
    <source>
        <dbReference type="ARBA" id="ARBA00022692"/>
    </source>
</evidence>
<dbReference type="KEGG" id="mas:Mahau_2406"/>
<feature type="transmembrane region" description="Helical" evidence="6">
    <location>
        <begin position="73"/>
        <end position="95"/>
    </location>
</feature>
<sequence>MAIFAKARAKPKKEVKEHGIPFTKTAASVAGKYIDKDVLSTMDRTIKTVGGVDIAIPGTTGGIRLLGFTARNVYEYIAALLTYSAAAVLLMVYGIISGAGLIGPVMMTVAVMAYTIGRYRSAVSTYKSKFESQLPAVIDSMIQGLAIEMPVEQVISYIADTKSGVVTPFLKELRDMLFTGSSLESALTEVSAKTLSPDFERVARILSFRSETTAEMIHGLEQIRDNMETRLETQIMAKANNMENTMILPIMAGYVLPYLVIILYPMLSDLLKFFSAMGQ</sequence>
<dbReference type="HOGENOM" id="CLU_996779_0_0_9"/>
<keyword evidence="4 6" id="KW-1133">Transmembrane helix</keyword>
<reference evidence="9" key="1">
    <citation type="submission" date="2010-11" db="EMBL/GenBank/DDBJ databases">
        <title>The complete genome of Mahella australiensis DSM 15567.</title>
        <authorList>
            <consortium name="US DOE Joint Genome Institute (JGI-PGF)"/>
            <person name="Lucas S."/>
            <person name="Copeland A."/>
            <person name="Lapidus A."/>
            <person name="Bruce D."/>
            <person name="Goodwin L."/>
            <person name="Pitluck S."/>
            <person name="Kyrpides N."/>
            <person name="Mavromatis K."/>
            <person name="Pagani I."/>
            <person name="Ivanova N."/>
            <person name="Teshima H."/>
            <person name="Brettin T."/>
            <person name="Detter J.C."/>
            <person name="Han C."/>
            <person name="Tapia R."/>
            <person name="Land M."/>
            <person name="Hauser L."/>
            <person name="Markowitz V."/>
            <person name="Cheng J.-F."/>
            <person name="Hugenholtz P."/>
            <person name="Woyke T."/>
            <person name="Wu D."/>
            <person name="Spring S."/>
            <person name="Pukall R."/>
            <person name="Steenblock K."/>
            <person name="Schneider S."/>
            <person name="Klenk H.-P."/>
            <person name="Eisen J.A."/>
        </authorList>
    </citation>
    <scope>NUCLEOTIDE SEQUENCE [LARGE SCALE GENOMIC DNA]</scope>
    <source>
        <strain evidence="9">DSM 15567 / CIP 107919 / 50-1 BON</strain>
    </source>
</reference>
<protein>
    <submittedName>
        <fullName evidence="8">Type II secretion system F domain protein</fullName>
    </submittedName>
</protein>
<dbReference type="AlphaFoldDB" id="F3ZWU8"/>
<evidence type="ECO:0000256" key="1">
    <source>
        <dbReference type="ARBA" id="ARBA00004651"/>
    </source>
</evidence>
<evidence type="ECO:0000313" key="9">
    <source>
        <dbReference type="Proteomes" id="UP000008457"/>
    </source>
</evidence>
<evidence type="ECO:0000256" key="4">
    <source>
        <dbReference type="ARBA" id="ARBA00022989"/>
    </source>
</evidence>
<keyword evidence="9" id="KW-1185">Reference proteome</keyword>
<dbReference type="PANTHER" id="PTHR35007:SF2">
    <property type="entry name" value="PILUS ASSEMBLE PROTEIN"/>
    <property type="match status" value="1"/>
</dbReference>
<dbReference type="GO" id="GO:0005886">
    <property type="term" value="C:plasma membrane"/>
    <property type="evidence" value="ECO:0007669"/>
    <property type="project" value="UniProtKB-SubCell"/>
</dbReference>
<dbReference type="Proteomes" id="UP000008457">
    <property type="component" value="Chromosome"/>
</dbReference>
<reference evidence="8 9" key="2">
    <citation type="journal article" date="2011" name="Stand. Genomic Sci.">
        <title>Complete genome sequence of Mahella australiensis type strain (50-1 BON).</title>
        <authorList>
            <person name="Sikorski J."/>
            <person name="Teshima H."/>
            <person name="Nolan M."/>
            <person name="Lucas S."/>
            <person name="Hammon N."/>
            <person name="Deshpande S."/>
            <person name="Cheng J.F."/>
            <person name="Pitluck S."/>
            <person name="Liolios K."/>
            <person name="Pagani I."/>
            <person name="Ivanova N."/>
            <person name="Huntemann M."/>
            <person name="Mavromatis K."/>
            <person name="Ovchinikova G."/>
            <person name="Pati A."/>
            <person name="Tapia R."/>
            <person name="Han C."/>
            <person name="Goodwin L."/>
            <person name="Chen A."/>
            <person name="Palaniappan K."/>
            <person name="Land M."/>
            <person name="Hauser L."/>
            <person name="Ngatchou-Djao O.D."/>
            <person name="Rohde M."/>
            <person name="Pukall R."/>
            <person name="Spring S."/>
            <person name="Abt B."/>
            <person name="Goker M."/>
            <person name="Detter J.C."/>
            <person name="Woyke T."/>
            <person name="Bristow J."/>
            <person name="Markowitz V."/>
            <person name="Hugenholtz P."/>
            <person name="Eisen J.A."/>
            <person name="Kyrpides N.C."/>
            <person name="Klenk H.P."/>
            <person name="Lapidus A."/>
        </authorList>
    </citation>
    <scope>NUCLEOTIDE SEQUENCE [LARGE SCALE GENOMIC DNA]</scope>
    <source>
        <strain evidence="9">DSM 15567 / CIP 107919 / 50-1 BON</strain>
    </source>
</reference>
<name>F3ZWU8_MAHA5</name>
<dbReference type="RefSeq" id="WP_013781996.1">
    <property type="nucleotide sequence ID" value="NC_015520.1"/>
</dbReference>
<accession>F3ZWU8</accession>
<dbReference type="STRING" id="697281.Mahau_2406"/>
<dbReference type="eggNOG" id="COG2064">
    <property type="taxonomic scope" value="Bacteria"/>
</dbReference>
<evidence type="ECO:0000313" key="8">
    <source>
        <dbReference type="EMBL" id="AEE97570.1"/>
    </source>
</evidence>
<organism evidence="8 9">
    <name type="scientific">Mahella australiensis (strain DSM 15567 / CIP 107919 / 50-1 BON)</name>
    <dbReference type="NCBI Taxonomy" id="697281"/>
    <lineage>
        <taxon>Bacteria</taxon>
        <taxon>Bacillati</taxon>
        <taxon>Bacillota</taxon>
        <taxon>Clostridia</taxon>
        <taxon>Thermoanaerobacterales</taxon>
        <taxon>Thermoanaerobacterales Family IV. Incertae Sedis</taxon>
        <taxon>Mahella</taxon>
    </lineage>
</organism>
<dbReference type="EMBL" id="CP002360">
    <property type="protein sequence ID" value="AEE97570.1"/>
    <property type="molecule type" value="Genomic_DNA"/>
</dbReference>
<dbReference type="InterPro" id="IPR018076">
    <property type="entry name" value="T2SS_GspF_dom"/>
</dbReference>
<keyword evidence="2" id="KW-1003">Cell membrane</keyword>
<proteinExistence type="predicted"/>
<feature type="transmembrane region" description="Helical" evidence="6">
    <location>
        <begin position="246"/>
        <end position="267"/>
    </location>
</feature>
<evidence type="ECO:0000256" key="6">
    <source>
        <dbReference type="SAM" id="Phobius"/>
    </source>
</evidence>
<keyword evidence="3 6" id="KW-0812">Transmembrane</keyword>
<dbReference type="PANTHER" id="PTHR35007">
    <property type="entry name" value="INTEGRAL MEMBRANE PROTEIN-RELATED"/>
    <property type="match status" value="1"/>
</dbReference>
<evidence type="ECO:0000256" key="2">
    <source>
        <dbReference type="ARBA" id="ARBA00022475"/>
    </source>
</evidence>
<dbReference type="Pfam" id="PF00482">
    <property type="entry name" value="T2SSF"/>
    <property type="match status" value="1"/>
</dbReference>
<comment type="subcellular location">
    <subcellularLocation>
        <location evidence="1">Cell membrane</location>
        <topology evidence="1">Multi-pass membrane protein</topology>
    </subcellularLocation>
</comment>
<feature type="transmembrane region" description="Helical" evidence="6">
    <location>
        <begin position="101"/>
        <end position="119"/>
    </location>
</feature>
<gene>
    <name evidence="8" type="ordered locus">Mahau_2406</name>
</gene>